<comment type="similarity">
    <text evidence="7">Belongs to the binding-protein-dependent transport system permease family.</text>
</comment>
<reference evidence="10" key="1">
    <citation type="submission" date="2016-08" db="EMBL/GenBank/DDBJ databases">
        <authorList>
            <person name="Varghese N."/>
            <person name="Submissions Spin"/>
        </authorList>
    </citation>
    <scope>NUCLEOTIDE SEQUENCE [LARGE SCALE GENOMIC DNA]</scope>
    <source>
        <strain evidence="10">HAMBI 2971</strain>
    </source>
</reference>
<dbReference type="InterPro" id="IPR035906">
    <property type="entry name" value="MetI-like_sf"/>
</dbReference>
<evidence type="ECO:0000256" key="6">
    <source>
        <dbReference type="ARBA" id="ARBA00023136"/>
    </source>
</evidence>
<dbReference type="STRING" id="411945.GA0061102_102451"/>
<accession>A0A1C3W866</accession>
<dbReference type="GO" id="GO:0005886">
    <property type="term" value="C:plasma membrane"/>
    <property type="evidence" value="ECO:0007669"/>
    <property type="project" value="UniProtKB-SubCell"/>
</dbReference>
<evidence type="ECO:0000256" key="2">
    <source>
        <dbReference type="ARBA" id="ARBA00022448"/>
    </source>
</evidence>
<dbReference type="AlphaFoldDB" id="A0A1C3W866"/>
<keyword evidence="5 7" id="KW-1133">Transmembrane helix</keyword>
<dbReference type="PANTHER" id="PTHR30193">
    <property type="entry name" value="ABC TRANSPORTER PERMEASE PROTEIN"/>
    <property type="match status" value="1"/>
</dbReference>
<evidence type="ECO:0000313" key="9">
    <source>
        <dbReference type="EMBL" id="SCB36008.1"/>
    </source>
</evidence>
<keyword evidence="4 7" id="KW-0812">Transmembrane</keyword>
<evidence type="ECO:0000256" key="5">
    <source>
        <dbReference type="ARBA" id="ARBA00022989"/>
    </source>
</evidence>
<dbReference type="SUPFAM" id="SSF161098">
    <property type="entry name" value="MetI-like"/>
    <property type="match status" value="1"/>
</dbReference>
<organism evidence="9 10">
    <name type="scientific">Rhizobium miluonense</name>
    <dbReference type="NCBI Taxonomy" id="411945"/>
    <lineage>
        <taxon>Bacteria</taxon>
        <taxon>Pseudomonadati</taxon>
        <taxon>Pseudomonadota</taxon>
        <taxon>Alphaproteobacteria</taxon>
        <taxon>Hyphomicrobiales</taxon>
        <taxon>Rhizobiaceae</taxon>
        <taxon>Rhizobium/Agrobacterium group</taxon>
        <taxon>Rhizobium</taxon>
    </lineage>
</organism>
<gene>
    <name evidence="9" type="ORF">GA0061102_102451</name>
</gene>
<evidence type="ECO:0000256" key="1">
    <source>
        <dbReference type="ARBA" id="ARBA00004651"/>
    </source>
</evidence>
<dbReference type="Gene3D" id="1.10.3720.10">
    <property type="entry name" value="MetI-like"/>
    <property type="match status" value="1"/>
</dbReference>
<protein>
    <submittedName>
        <fullName evidence="9">Multiple sugar transport system permease protein</fullName>
    </submittedName>
</protein>
<feature type="transmembrane region" description="Helical" evidence="7">
    <location>
        <begin position="240"/>
        <end position="262"/>
    </location>
</feature>
<feature type="transmembrane region" description="Helical" evidence="7">
    <location>
        <begin position="99"/>
        <end position="126"/>
    </location>
</feature>
<feature type="domain" description="ABC transmembrane type-1" evidence="8">
    <location>
        <begin position="103"/>
        <end position="317"/>
    </location>
</feature>
<dbReference type="InterPro" id="IPR051393">
    <property type="entry name" value="ABC_transporter_permease"/>
</dbReference>
<keyword evidence="10" id="KW-1185">Reference proteome</keyword>
<feature type="transmembrane region" description="Helical" evidence="7">
    <location>
        <begin position="138"/>
        <end position="163"/>
    </location>
</feature>
<dbReference type="GO" id="GO:0055085">
    <property type="term" value="P:transmembrane transport"/>
    <property type="evidence" value="ECO:0007669"/>
    <property type="project" value="InterPro"/>
</dbReference>
<dbReference type="CDD" id="cd06261">
    <property type="entry name" value="TM_PBP2"/>
    <property type="match status" value="1"/>
</dbReference>
<proteinExistence type="inferred from homology"/>
<dbReference type="Pfam" id="PF00528">
    <property type="entry name" value="BPD_transp_1"/>
    <property type="match status" value="1"/>
</dbReference>
<comment type="subcellular location">
    <subcellularLocation>
        <location evidence="1 7">Cell membrane</location>
        <topology evidence="1 7">Multi-pass membrane protein</topology>
    </subcellularLocation>
</comment>
<name>A0A1C3W866_9HYPH</name>
<keyword evidence="6 7" id="KW-0472">Membrane</keyword>
<feature type="transmembrane region" description="Helical" evidence="7">
    <location>
        <begin position="44"/>
        <end position="67"/>
    </location>
</feature>
<evidence type="ECO:0000256" key="3">
    <source>
        <dbReference type="ARBA" id="ARBA00022475"/>
    </source>
</evidence>
<sequence>MRAAGTRMLIRKPALRRGHISQPEIKQMAGPISRKRRRRVGKRLAPFLFLAPFALLFVAFLIAPMLYALNLAVYKTTVVAGTKFVGADNFVRALGDPKFWQGVIVLLKFAAIQIPGMVAIALLIALILDSGTVYAKSFFRVSLFLPYAVPAVIATLIWGYLYGPAFGPFTQLANAIGLPAPNFLGPITILPSIANIANWEYTGYQMIIYFAALQAIPTDLEEAASMDGASSFIYALRVKLPLIAPMVVVTIIFSIIGSLQLFSEPYLLRNLAPLSITNSYTPNYYAYTLAFANQQYNYSAAVSFVLGAVTAVISYAFMLIVNRRGNA</sequence>
<keyword evidence="9" id="KW-0762">Sugar transport</keyword>
<evidence type="ECO:0000256" key="4">
    <source>
        <dbReference type="ARBA" id="ARBA00022692"/>
    </source>
</evidence>
<evidence type="ECO:0000259" key="8">
    <source>
        <dbReference type="PROSITE" id="PS50928"/>
    </source>
</evidence>
<dbReference type="InterPro" id="IPR000515">
    <property type="entry name" value="MetI-like"/>
</dbReference>
<feature type="transmembrane region" description="Helical" evidence="7">
    <location>
        <begin position="183"/>
        <end position="201"/>
    </location>
</feature>
<dbReference type="PROSITE" id="PS50928">
    <property type="entry name" value="ABC_TM1"/>
    <property type="match status" value="1"/>
</dbReference>
<evidence type="ECO:0000313" key="10">
    <source>
        <dbReference type="Proteomes" id="UP000199435"/>
    </source>
</evidence>
<feature type="transmembrane region" description="Helical" evidence="7">
    <location>
        <begin position="298"/>
        <end position="321"/>
    </location>
</feature>
<keyword evidence="3" id="KW-1003">Cell membrane</keyword>
<evidence type="ECO:0000256" key="7">
    <source>
        <dbReference type="RuleBase" id="RU363032"/>
    </source>
</evidence>
<dbReference type="Proteomes" id="UP000199435">
    <property type="component" value="Unassembled WGS sequence"/>
</dbReference>
<dbReference type="EMBL" id="FMAH01000024">
    <property type="protein sequence ID" value="SCB36008.1"/>
    <property type="molecule type" value="Genomic_DNA"/>
</dbReference>
<dbReference type="PANTHER" id="PTHR30193:SF41">
    <property type="entry name" value="DIACETYLCHITOBIOSE UPTAKE SYSTEM PERMEASE PROTEIN NGCF"/>
    <property type="match status" value="1"/>
</dbReference>
<keyword evidence="2 7" id="KW-0813">Transport</keyword>